<keyword evidence="2" id="KW-1185">Reference proteome</keyword>
<protein>
    <submittedName>
        <fullName evidence="1">Uncharacterized protein</fullName>
    </submittedName>
</protein>
<organism evidence="1 2">
    <name type="scientific">Cylicocyclus nassatus</name>
    <name type="common">Nematode worm</name>
    <dbReference type="NCBI Taxonomy" id="53992"/>
    <lineage>
        <taxon>Eukaryota</taxon>
        <taxon>Metazoa</taxon>
        <taxon>Ecdysozoa</taxon>
        <taxon>Nematoda</taxon>
        <taxon>Chromadorea</taxon>
        <taxon>Rhabditida</taxon>
        <taxon>Rhabditina</taxon>
        <taxon>Rhabditomorpha</taxon>
        <taxon>Strongyloidea</taxon>
        <taxon>Strongylidae</taxon>
        <taxon>Cylicocyclus</taxon>
    </lineage>
</organism>
<dbReference type="AlphaFoldDB" id="A0AA36M9G7"/>
<dbReference type="EMBL" id="CATQJL010000305">
    <property type="protein sequence ID" value="CAJ0602405.1"/>
    <property type="molecule type" value="Genomic_DNA"/>
</dbReference>
<proteinExistence type="predicted"/>
<evidence type="ECO:0000313" key="2">
    <source>
        <dbReference type="Proteomes" id="UP001176961"/>
    </source>
</evidence>
<evidence type="ECO:0000313" key="1">
    <source>
        <dbReference type="EMBL" id="CAJ0602405.1"/>
    </source>
</evidence>
<comment type="caution">
    <text evidence="1">The sequence shown here is derived from an EMBL/GenBank/DDBJ whole genome shotgun (WGS) entry which is preliminary data.</text>
</comment>
<accession>A0AA36M9G7</accession>
<sequence>MFCRLVSEVRTRDEPAKRGVVFLNGETKFRQGVSVSHTTKLWAKRCSLNDERYSRKINTMLRPVDVVTCDFPPMPIGDMDEI</sequence>
<name>A0AA36M9G7_CYLNA</name>
<gene>
    <name evidence="1" type="ORF">CYNAS_LOCUS14388</name>
</gene>
<dbReference type="Proteomes" id="UP001176961">
    <property type="component" value="Unassembled WGS sequence"/>
</dbReference>
<reference evidence="1" key="1">
    <citation type="submission" date="2023-07" db="EMBL/GenBank/DDBJ databases">
        <authorList>
            <consortium name="CYATHOMIX"/>
        </authorList>
    </citation>
    <scope>NUCLEOTIDE SEQUENCE</scope>
    <source>
        <strain evidence="1">N/A</strain>
    </source>
</reference>